<accession>A0A7H0JZE4</accession>
<dbReference type="RefSeq" id="WP_171193231.1">
    <property type="nucleotide sequence ID" value="NZ_CP061032.1"/>
</dbReference>
<protein>
    <submittedName>
        <fullName evidence="3">Uncharacterized protein</fullName>
    </submittedName>
</protein>
<dbReference type="EMBL" id="JACMYE010000008">
    <property type="protein sequence ID" value="MBC3179580.1"/>
    <property type="molecule type" value="Genomic_DNA"/>
</dbReference>
<evidence type="ECO:0000313" key="5">
    <source>
        <dbReference type="Proteomes" id="UP000642876"/>
    </source>
</evidence>
<organism evidence="3 4">
    <name type="scientific">Corynebacterium lujinxingii</name>
    <dbReference type="NCBI Taxonomy" id="2763010"/>
    <lineage>
        <taxon>Bacteria</taxon>
        <taxon>Bacillati</taxon>
        <taxon>Actinomycetota</taxon>
        <taxon>Actinomycetes</taxon>
        <taxon>Mycobacteriales</taxon>
        <taxon>Corynebacteriaceae</taxon>
        <taxon>Corynebacterium</taxon>
    </lineage>
</organism>
<sequence>MGSHAVADIRNESFPEYQARIEDTYIDGYDPVSLGAPHSSLNRVPTWVAMGLILSTLFGIGLAVWGAGAMAYGFGSQTHDLAQRLLILGIAEAVITAVVGAILIVIGRKDYKAYRKRTGRVN</sequence>
<evidence type="ECO:0000313" key="2">
    <source>
        <dbReference type="EMBL" id="MBC3179580.1"/>
    </source>
</evidence>
<evidence type="ECO:0000313" key="3">
    <source>
        <dbReference type="EMBL" id="QNP90410.1"/>
    </source>
</evidence>
<dbReference type="AlphaFoldDB" id="A0A7H0JZE4"/>
<feature type="transmembrane region" description="Helical" evidence="1">
    <location>
        <begin position="47"/>
        <end position="73"/>
    </location>
</feature>
<dbReference type="Proteomes" id="UP000516235">
    <property type="component" value="Chromosome"/>
</dbReference>
<name>A0A7H0JZE4_9CORY</name>
<keyword evidence="1" id="KW-0472">Membrane</keyword>
<evidence type="ECO:0000256" key="1">
    <source>
        <dbReference type="SAM" id="Phobius"/>
    </source>
</evidence>
<evidence type="ECO:0000313" key="4">
    <source>
        <dbReference type="Proteomes" id="UP000516235"/>
    </source>
</evidence>
<keyword evidence="1" id="KW-1133">Transmembrane helix</keyword>
<reference evidence="4 5" key="1">
    <citation type="submission" date="2020-08" db="EMBL/GenBank/DDBJ databases">
        <title>novel species in genus Corynebacterium.</title>
        <authorList>
            <person name="Zhang G."/>
        </authorList>
    </citation>
    <scope>NUCLEOTIDE SEQUENCE [LARGE SCALE GENOMIC DNA]</scope>
    <source>
        <strain evidence="3">Zg-917</strain>
        <strain evidence="4 5">zg-917</strain>
    </source>
</reference>
<dbReference type="EMBL" id="CP061032">
    <property type="protein sequence ID" value="QNP90410.1"/>
    <property type="molecule type" value="Genomic_DNA"/>
</dbReference>
<keyword evidence="5" id="KW-1185">Reference proteome</keyword>
<gene>
    <name evidence="2" type="ORF">H7348_09745</name>
    <name evidence="3" type="ORF">IAU68_01025</name>
</gene>
<feature type="transmembrane region" description="Helical" evidence="1">
    <location>
        <begin position="85"/>
        <end position="107"/>
    </location>
</feature>
<proteinExistence type="predicted"/>
<dbReference type="KEGG" id="cluj:IAU68_01025"/>
<keyword evidence="1" id="KW-0812">Transmembrane</keyword>
<dbReference type="Proteomes" id="UP000642876">
    <property type="component" value="Unassembled WGS sequence"/>
</dbReference>